<proteinExistence type="predicted"/>
<gene>
    <name evidence="2" type="ORF">BDZ90DRAFT_2493</name>
</gene>
<feature type="region of interest" description="Disordered" evidence="1">
    <location>
        <begin position="106"/>
        <end position="126"/>
    </location>
</feature>
<keyword evidence="3" id="KW-1185">Reference proteome</keyword>
<evidence type="ECO:0000313" key="3">
    <source>
        <dbReference type="Proteomes" id="UP000245884"/>
    </source>
</evidence>
<name>A0A316UYC8_9BASI</name>
<protein>
    <submittedName>
        <fullName evidence="2">Uncharacterized protein</fullName>
    </submittedName>
</protein>
<reference evidence="2 3" key="1">
    <citation type="journal article" date="2018" name="Mol. Biol. Evol.">
        <title>Broad Genomic Sampling Reveals a Smut Pathogenic Ancestry of the Fungal Clade Ustilaginomycotina.</title>
        <authorList>
            <person name="Kijpornyongpan T."/>
            <person name="Mondo S.J."/>
            <person name="Barry K."/>
            <person name="Sandor L."/>
            <person name="Lee J."/>
            <person name="Lipzen A."/>
            <person name="Pangilinan J."/>
            <person name="LaButti K."/>
            <person name="Hainaut M."/>
            <person name="Henrissat B."/>
            <person name="Grigoriev I.V."/>
            <person name="Spatafora J.W."/>
            <person name="Aime M.C."/>
        </authorList>
    </citation>
    <scope>NUCLEOTIDE SEQUENCE [LARGE SCALE GENOMIC DNA]</scope>
    <source>
        <strain evidence="2 3">MCA 5214</strain>
    </source>
</reference>
<dbReference type="RefSeq" id="XP_025364606.1">
    <property type="nucleotide sequence ID" value="XM_025507653.1"/>
</dbReference>
<sequence>MLPNTSITTTAFVAAISTQLNSRRFQLSFIMRYSTRPTLLPPCDHAKPSLADGRERHSIAMALSPNTPPAPTFSRCVTARPASTSPRPTHDLPAKALFQLAPSRPAHHNAELAPPPGQSHSGPYFHTPSNVSLLPCRQSLPKDSLLRVLLPHPPKLDPSTDLASLPPAHPPSRTRAFNCFCSSP</sequence>
<organism evidence="2 3">
    <name type="scientific">Jaminaea rosea</name>
    <dbReference type="NCBI Taxonomy" id="1569628"/>
    <lineage>
        <taxon>Eukaryota</taxon>
        <taxon>Fungi</taxon>
        <taxon>Dikarya</taxon>
        <taxon>Basidiomycota</taxon>
        <taxon>Ustilaginomycotina</taxon>
        <taxon>Exobasidiomycetes</taxon>
        <taxon>Microstromatales</taxon>
        <taxon>Microstromatales incertae sedis</taxon>
        <taxon>Jaminaea</taxon>
    </lineage>
</organism>
<evidence type="ECO:0000313" key="2">
    <source>
        <dbReference type="EMBL" id="PWN29994.1"/>
    </source>
</evidence>
<dbReference type="GeneID" id="37029476"/>
<dbReference type="Proteomes" id="UP000245884">
    <property type="component" value="Unassembled WGS sequence"/>
</dbReference>
<accession>A0A316UYC8</accession>
<dbReference type="EMBL" id="KZ819662">
    <property type="protein sequence ID" value="PWN29994.1"/>
    <property type="molecule type" value="Genomic_DNA"/>
</dbReference>
<dbReference type="AlphaFoldDB" id="A0A316UYC8"/>
<evidence type="ECO:0000256" key="1">
    <source>
        <dbReference type="SAM" id="MobiDB-lite"/>
    </source>
</evidence>